<dbReference type="InterPro" id="IPR019734">
    <property type="entry name" value="TPR_rpt"/>
</dbReference>
<sequence length="592" mass="68224">MYDETTASSGSGVLKESEDNIIAQNKQAMELLRKEKYDHALFFLNQALINVRSLKKSDIKDKLLAITYNNLGCFFRRTGKQQQALDYLFKAADLEKAKKAEVGDVASTHLNICVILSEKGEHERALRHALKSLYILRGSYPAIPYLLTSLGIAYHNAGIEYEYLNQTKDAMDCFKKGFDLCKIKLGLDNEITKALKKSYEDARKEVNSCKTSGQASSVTSGAADSPRAKSAKRFRSQSQEASQTSYKRPVKFKFKTSPESYKVPNRHLLPHVDMSMSAEKTPKRASTKSPPKSRKNTSHQPKRSNPLAPLNYSSGSPKQIEMNAIRQNLPKFEEIRTKTPAPGKVVRKRIDAIKHHQQENLAASIIQNWWKNLLKKRKEFEESLKLKIRNAEMRARKALEEAEQLKQLAEKKKMKSFKSLLKVPFKEEEKAKNDSKMRPLREEEKAKNDLKKSPIKEETKKSPLKEEEKVKSGILKLPLNKEEKTKNIVIKSPLKEEEKAKSLIKKSPDKKTPFKKSKSVTIVGLQAWIRMFLQRRRFKKLKNAAITIQKNLRRYQCSRLYKEIKAAVIYIQRFFRMIKRKVLFDSRIKIFK</sequence>
<feature type="compositionally biased region" description="Basic residues" evidence="3">
    <location>
        <begin position="283"/>
        <end position="302"/>
    </location>
</feature>
<feature type="compositionally biased region" description="Polar residues" evidence="3">
    <location>
        <begin position="236"/>
        <end position="246"/>
    </location>
</feature>
<evidence type="ECO:0000256" key="1">
    <source>
        <dbReference type="PROSITE-ProRule" id="PRU00339"/>
    </source>
</evidence>
<organism evidence="4 5">
    <name type="scientific">Blepharisma stoltei</name>
    <dbReference type="NCBI Taxonomy" id="1481888"/>
    <lineage>
        <taxon>Eukaryota</taxon>
        <taxon>Sar</taxon>
        <taxon>Alveolata</taxon>
        <taxon>Ciliophora</taxon>
        <taxon>Postciliodesmatophora</taxon>
        <taxon>Heterotrichea</taxon>
        <taxon>Heterotrichida</taxon>
        <taxon>Blepharismidae</taxon>
        <taxon>Blepharisma</taxon>
    </lineage>
</organism>
<dbReference type="PROSITE" id="PS50096">
    <property type="entry name" value="IQ"/>
    <property type="match status" value="1"/>
</dbReference>
<feature type="compositionally biased region" description="Polar residues" evidence="3">
    <location>
        <begin position="208"/>
        <end position="222"/>
    </location>
</feature>
<dbReference type="SUPFAM" id="SSF52540">
    <property type="entry name" value="P-loop containing nucleoside triphosphate hydrolases"/>
    <property type="match status" value="1"/>
</dbReference>
<accession>A0AAU9JJG2</accession>
<gene>
    <name evidence="4" type="ORF">BSTOLATCC_MIC39550</name>
</gene>
<keyword evidence="1" id="KW-0802">TPR repeat</keyword>
<dbReference type="InterPro" id="IPR027417">
    <property type="entry name" value="P-loop_NTPase"/>
</dbReference>
<dbReference type="InterPro" id="IPR011990">
    <property type="entry name" value="TPR-like_helical_dom_sf"/>
</dbReference>
<proteinExistence type="predicted"/>
<dbReference type="InterPro" id="IPR000048">
    <property type="entry name" value="IQ_motif_EF-hand-BS"/>
</dbReference>
<keyword evidence="2" id="KW-0175">Coiled coil</keyword>
<reference evidence="4" key="1">
    <citation type="submission" date="2021-09" db="EMBL/GenBank/DDBJ databases">
        <authorList>
            <consortium name="AG Swart"/>
            <person name="Singh M."/>
            <person name="Singh A."/>
            <person name="Seah K."/>
            <person name="Emmerich C."/>
        </authorList>
    </citation>
    <scope>NUCLEOTIDE SEQUENCE</scope>
    <source>
        <strain evidence="4">ATCC30299</strain>
    </source>
</reference>
<protein>
    <submittedName>
        <fullName evidence="4">Uncharacterized protein</fullName>
    </submittedName>
</protein>
<dbReference type="Proteomes" id="UP001162131">
    <property type="component" value="Unassembled WGS sequence"/>
</dbReference>
<evidence type="ECO:0000313" key="5">
    <source>
        <dbReference type="Proteomes" id="UP001162131"/>
    </source>
</evidence>
<dbReference type="Pfam" id="PF00612">
    <property type="entry name" value="IQ"/>
    <property type="match status" value="2"/>
</dbReference>
<feature type="coiled-coil region" evidence="2">
    <location>
        <begin position="381"/>
        <end position="415"/>
    </location>
</feature>
<dbReference type="SMART" id="SM00015">
    <property type="entry name" value="IQ"/>
    <property type="match status" value="3"/>
</dbReference>
<feature type="region of interest" description="Disordered" evidence="3">
    <location>
        <begin position="428"/>
        <end position="466"/>
    </location>
</feature>
<dbReference type="EMBL" id="CAJZBQ010000039">
    <property type="protein sequence ID" value="CAG9325755.1"/>
    <property type="molecule type" value="Genomic_DNA"/>
</dbReference>
<dbReference type="AlphaFoldDB" id="A0AAU9JJG2"/>
<evidence type="ECO:0000313" key="4">
    <source>
        <dbReference type="EMBL" id="CAG9325755.1"/>
    </source>
</evidence>
<name>A0AAU9JJG2_9CILI</name>
<keyword evidence="5" id="KW-1185">Reference proteome</keyword>
<dbReference type="Gene3D" id="1.20.5.190">
    <property type="match status" value="1"/>
</dbReference>
<evidence type="ECO:0000256" key="3">
    <source>
        <dbReference type="SAM" id="MobiDB-lite"/>
    </source>
</evidence>
<comment type="caution">
    <text evidence="4">The sequence shown here is derived from an EMBL/GenBank/DDBJ whole genome shotgun (WGS) entry which is preliminary data.</text>
</comment>
<feature type="region of interest" description="Disordered" evidence="3">
    <location>
        <begin position="207"/>
        <end position="316"/>
    </location>
</feature>
<dbReference type="SMART" id="SM00028">
    <property type="entry name" value="TPR"/>
    <property type="match status" value="4"/>
</dbReference>
<dbReference type="Gene3D" id="1.25.40.10">
    <property type="entry name" value="Tetratricopeptide repeat domain"/>
    <property type="match status" value="2"/>
</dbReference>
<dbReference type="SUPFAM" id="SSF48452">
    <property type="entry name" value="TPR-like"/>
    <property type="match status" value="1"/>
</dbReference>
<feature type="repeat" description="TPR" evidence="1">
    <location>
        <begin position="65"/>
        <end position="98"/>
    </location>
</feature>
<dbReference type="PROSITE" id="PS50005">
    <property type="entry name" value="TPR"/>
    <property type="match status" value="1"/>
</dbReference>
<evidence type="ECO:0000256" key="2">
    <source>
        <dbReference type="SAM" id="Coils"/>
    </source>
</evidence>